<dbReference type="Proteomes" id="UP000064967">
    <property type="component" value="Chromosome"/>
</dbReference>
<organism evidence="2 3">
    <name type="scientific">Labilithrix luteola</name>
    <dbReference type="NCBI Taxonomy" id="1391654"/>
    <lineage>
        <taxon>Bacteria</taxon>
        <taxon>Pseudomonadati</taxon>
        <taxon>Myxococcota</taxon>
        <taxon>Polyangia</taxon>
        <taxon>Polyangiales</taxon>
        <taxon>Labilitrichaceae</taxon>
        <taxon>Labilithrix</taxon>
    </lineage>
</organism>
<evidence type="ECO:0000313" key="3">
    <source>
        <dbReference type="Proteomes" id="UP000064967"/>
    </source>
</evidence>
<dbReference type="EMBL" id="CP012333">
    <property type="protein sequence ID" value="AKV03790.1"/>
    <property type="molecule type" value="Genomic_DNA"/>
</dbReference>
<reference evidence="2 3" key="1">
    <citation type="submission" date="2015-08" db="EMBL/GenBank/DDBJ databases">
        <authorList>
            <person name="Babu N.S."/>
            <person name="Beckwith C.J."/>
            <person name="Beseler K.G."/>
            <person name="Brison A."/>
            <person name="Carone J.V."/>
            <person name="Caskin T.P."/>
            <person name="Diamond M."/>
            <person name="Durham M.E."/>
            <person name="Foxe J.M."/>
            <person name="Go M."/>
            <person name="Henderson B.A."/>
            <person name="Jones I.B."/>
            <person name="McGettigan J.A."/>
            <person name="Micheletti S.J."/>
            <person name="Nasrallah M.E."/>
            <person name="Ortiz D."/>
            <person name="Piller C.R."/>
            <person name="Privatt S.R."/>
            <person name="Schneider S.L."/>
            <person name="Sharp S."/>
            <person name="Smith T.C."/>
            <person name="Stanton J.D."/>
            <person name="Ullery H.E."/>
            <person name="Wilson R.J."/>
            <person name="Serrano M.G."/>
            <person name="Buck G."/>
            <person name="Lee V."/>
            <person name="Wang Y."/>
            <person name="Carvalho R."/>
            <person name="Voegtly L."/>
            <person name="Shi R."/>
            <person name="Duckworth R."/>
            <person name="Johnson A."/>
            <person name="Loviza R."/>
            <person name="Walstead R."/>
            <person name="Shah Z."/>
            <person name="Kiflezghi M."/>
            <person name="Wade K."/>
            <person name="Ball S.L."/>
            <person name="Bradley K.W."/>
            <person name="Asai D.J."/>
            <person name="Bowman C.A."/>
            <person name="Russell D.A."/>
            <person name="Pope W.H."/>
            <person name="Jacobs-Sera D."/>
            <person name="Hendrix R.W."/>
            <person name="Hatfull G.F."/>
        </authorList>
    </citation>
    <scope>NUCLEOTIDE SEQUENCE [LARGE SCALE GENOMIC DNA]</scope>
    <source>
        <strain evidence="2 3">DSM 27648</strain>
    </source>
</reference>
<gene>
    <name evidence="2" type="ORF">AKJ09_10453</name>
</gene>
<feature type="region of interest" description="Disordered" evidence="1">
    <location>
        <begin position="1"/>
        <end position="31"/>
    </location>
</feature>
<name>A0A0K1QEE9_9BACT</name>
<sequence>MSSFSTGPMSEQLEFDGINGRQALSTQREGAFKRARQSAELLHAEPTASPASGATIASHKPSFEHRLVENSAPRARQSAVDEH</sequence>
<dbReference type="KEGG" id="llu:AKJ09_10453"/>
<feature type="region of interest" description="Disordered" evidence="1">
    <location>
        <begin position="43"/>
        <end position="83"/>
    </location>
</feature>
<dbReference type="STRING" id="1391654.AKJ09_10453"/>
<keyword evidence="3" id="KW-1185">Reference proteome</keyword>
<proteinExistence type="predicted"/>
<dbReference type="AlphaFoldDB" id="A0A0K1QEE9"/>
<protein>
    <submittedName>
        <fullName evidence="2">Uncharacterized protein</fullName>
    </submittedName>
</protein>
<evidence type="ECO:0000313" key="2">
    <source>
        <dbReference type="EMBL" id="AKV03790.1"/>
    </source>
</evidence>
<accession>A0A0K1QEE9</accession>
<evidence type="ECO:0000256" key="1">
    <source>
        <dbReference type="SAM" id="MobiDB-lite"/>
    </source>
</evidence>